<gene>
    <name evidence="1" type="ORF">SAMN02746066_02803</name>
</gene>
<dbReference type="OrthoDB" id="9792756at2"/>
<dbReference type="GO" id="GO:0005829">
    <property type="term" value="C:cytosol"/>
    <property type="evidence" value="ECO:0007669"/>
    <property type="project" value="TreeGrafter"/>
</dbReference>
<reference evidence="1 2" key="1">
    <citation type="submission" date="2016-11" db="EMBL/GenBank/DDBJ databases">
        <authorList>
            <person name="Jaros S."/>
            <person name="Januszkiewicz K."/>
            <person name="Wedrychowicz H."/>
        </authorList>
    </citation>
    <scope>NUCLEOTIDE SEQUENCE [LARGE SCALE GENOMIC DNA]</scope>
    <source>
        <strain evidence="1 2">DSM 15930</strain>
    </source>
</reference>
<accession>A0A1M7KMA2</accession>
<organism evidence="1 2">
    <name type="scientific">Anaerosporobacter mobilis DSM 15930</name>
    <dbReference type="NCBI Taxonomy" id="1120996"/>
    <lineage>
        <taxon>Bacteria</taxon>
        <taxon>Bacillati</taxon>
        <taxon>Bacillota</taxon>
        <taxon>Clostridia</taxon>
        <taxon>Lachnospirales</taxon>
        <taxon>Lachnospiraceae</taxon>
        <taxon>Anaerosporobacter</taxon>
    </lineage>
</organism>
<dbReference type="AlphaFoldDB" id="A0A1M7KMA2"/>
<proteinExistence type="predicted"/>
<dbReference type="Pfam" id="PF04074">
    <property type="entry name" value="DUF386"/>
    <property type="match status" value="1"/>
</dbReference>
<name>A0A1M7KMA2_9FIRM</name>
<dbReference type="Proteomes" id="UP000184038">
    <property type="component" value="Unassembled WGS sequence"/>
</dbReference>
<dbReference type="STRING" id="1120996.SAMN02746066_02803"/>
<evidence type="ECO:0000313" key="1">
    <source>
        <dbReference type="EMBL" id="SHM66290.1"/>
    </source>
</evidence>
<sequence>MIYTELSDVKTYLGIHKNLDKALEYITTKDLLELSLGKNEVDGEEIFVNRMSYQTVEEQDSFYEAHVNYIDIHLALEGSENILVSDIRNMVEVKRELENDFIEYQGKSEAICNMQQNKVLILYPSDAHMVKVKDEEQKQVEKVVVKVKIK</sequence>
<dbReference type="Gene3D" id="2.60.120.370">
    <property type="entry name" value="YhcH/YjgK/YiaL"/>
    <property type="match status" value="1"/>
</dbReference>
<dbReference type="RefSeq" id="WP_073288750.1">
    <property type="nucleotide sequence ID" value="NZ_FRCP01000014.1"/>
</dbReference>
<evidence type="ECO:0000313" key="2">
    <source>
        <dbReference type="Proteomes" id="UP000184038"/>
    </source>
</evidence>
<dbReference type="InterPro" id="IPR037012">
    <property type="entry name" value="NanQ/TabA/YiaL_sf"/>
</dbReference>
<dbReference type="SUPFAM" id="SSF51197">
    <property type="entry name" value="Clavaminate synthase-like"/>
    <property type="match status" value="1"/>
</dbReference>
<keyword evidence="2" id="KW-1185">Reference proteome</keyword>
<dbReference type="InterPro" id="IPR004375">
    <property type="entry name" value="NanQ/TabA/YiaL"/>
</dbReference>
<protein>
    <submittedName>
        <fullName evidence="1">YhcH/YjgK/YiaL family protein</fullName>
    </submittedName>
</protein>
<dbReference type="EMBL" id="FRCP01000014">
    <property type="protein sequence ID" value="SHM66290.1"/>
    <property type="molecule type" value="Genomic_DNA"/>
</dbReference>
<dbReference type="NCBIfam" id="TIGR00022">
    <property type="entry name" value="YhcH/YjgK/YiaL family protein"/>
    <property type="match status" value="1"/>
</dbReference>
<dbReference type="PANTHER" id="PTHR34986:SF1">
    <property type="entry name" value="PROTEIN YIAL"/>
    <property type="match status" value="1"/>
</dbReference>
<dbReference type="PANTHER" id="PTHR34986">
    <property type="entry name" value="EVOLVED BETA-GALACTOSIDASE SUBUNIT BETA"/>
    <property type="match status" value="1"/>
</dbReference>